<dbReference type="AlphaFoldDB" id="A0A7J8HZ05"/>
<dbReference type="EC" id="2.1.2.2" evidence="2"/>
<evidence type="ECO:0000313" key="11">
    <source>
        <dbReference type="EMBL" id="KAF6477547.1"/>
    </source>
</evidence>
<comment type="caution">
    <text evidence="11">The sequence shown here is derived from an EMBL/GenBank/DDBJ whole genome shotgun (WGS) entry which is preliminary data.</text>
</comment>
<sequence length="386" mass="41619">MPDMYPPGDYDLAGFAVGAVERGQKLPVLDAIAEGDVVVGIASSGLHSNGFSLVRKIVAKSSLQYSSPAPDNCGDQTLDAQTWRIPKIFSWLQQEGQLSEEEMARTFNCGIGAALVVSKDLTEQVLRDIQQHQEEAWVIGRVVACPEGSPRVRVRHLVQAMRINGSVLENGTMKSHFSAQPKKARVAVLISGTGSNLQALIDSTQEPSSAAHIAVVISNKPEVAGLDKAARAGIPTRVINHKLYKSRVEFDTAVNQVLEEFFIDIVCLAGFMRILSGPFVRKWNGKMLNIHPSLLPSFRGSNAHEQALGAGVTVTGCTVHFVAEEVDAGQIILQEAVPVKRGDTVATLSERVKLAEHKIFPTALQLVASGAVRLGEDGRLCCVQDE</sequence>
<evidence type="ECO:0000313" key="12">
    <source>
        <dbReference type="Proteomes" id="UP000550707"/>
    </source>
</evidence>
<evidence type="ECO:0000256" key="6">
    <source>
        <dbReference type="ARBA" id="ARBA00041324"/>
    </source>
</evidence>
<dbReference type="SUPFAM" id="SSF53328">
    <property type="entry name" value="Formyltransferase"/>
    <property type="match status" value="1"/>
</dbReference>
<keyword evidence="12" id="KW-1185">Reference proteome</keyword>
<name>A0A7J8HZ05_MOLMO</name>
<evidence type="ECO:0000256" key="8">
    <source>
        <dbReference type="ARBA" id="ARBA00047664"/>
    </source>
</evidence>
<feature type="domain" description="Formyl transferase N-terminal" evidence="9">
    <location>
        <begin position="185"/>
        <end position="364"/>
    </location>
</feature>
<dbReference type="PANTHER" id="PTHR43369:SF2">
    <property type="entry name" value="PHOSPHORIBOSYLGLYCINAMIDE FORMYLTRANSFERASE"/>
    <property type="match status" value="1"/>
</dbReference>
<dbReference type="UniPathway" id="UPA00074">
    <property type="reaction ID" value="UER00126"/>
</dbReference>
<evidence type="ECO:0000259" key="10">
    <source>
        <dbReference type="Pfam" id="PF02769"/>
    </source>
</evidence>
<dbReference type="GO" id="GO:0004644">
    <property type="term" value="F:phosphoribosylglycinamide formyltransferase activity"/>
    <property type="evidence" value="ECO:0007669"/>
    <property type="project" value="UniProtKB-EC"/>
</dbReference>
<dbReference type="InterPro" id="IPR001555">
    <property type="entry name" value="GART_AS"/>
</dbReference>
<dbReference type="Gene3D" id="3.40.50.170">
    <property type="entry name" value="Formyl transferase, N-terminal domain"/>
    <property type="match status" value="1"/>
</dbReference>
<reference evidence="11 12" key="1">
    <citation type="journal article" date="2020" name="Nature">
        <title>Six reference-quality genomes reveal evolution of bat adaptations.</title>
        <authorList>
            <person name="Jebb D."/>
            <person name="Huang Z."/>
            <person name="Pippel M."/>
            <person name="Hughes G.M."/>
            <person name="Lavrichenko K."/>
            <person name="Devanna P."/>
            <person name="Winkler S."/>
            <person name="Jermiin L.S."/>
            <person name="Skirmuntt E.C."/>
            <person name="Katzourakis A."/>
            <person name="Burkitt-Gray L."/>
            <person name="Ray D.A."/>
            <person name="Sullivan K.A.M."/>
            <person name="Roscito J.G."/>
            <person name="Kirilenko B.M."/>
            <person name="Davalos L.M."/>
            <person name="Corthals A.P."/>
            <person name="Power M.L."/>
            <person name="Jones G."/>
            <person name="Ransome R.D."/>
            <person name="Dechmann D.K.N."/>
            <person name="Locatelli A.G."/>
            <person name="Puechmaille S.J."/>
            <person name="Fedrigo O."/>
            <person name="Jarvis E.D."/>
            <person name="Hiller M."/>
            <person name="Vernes S.C."/>
            <person name="Myers E.W."/>
            <person name="Teeling E.C."/>
        </authorList>
    </citation>
    <scope>NUCLEOTIDE SEQUENCE [LARGE SCALE GENOMIC DNA]</scope>
    <source>
        <strain evidence="11">MMolMol1</strain>
        <tissue evidence="11">Muscle</tissue>
    </source>
</reference>
<accession>A0A7J8HZ05</accession>
<comment type="similarity">
    <text evidence="5">Belongs to the GART family.</text>
</comment>
<dbReference type="PROSITE" id="PS00373">
    <property type="entry name" value="GART"/>
    <property type="match status" value="1"/>
</dbReference>
<comment type="pathway">
    <text evidence="1">Purine metabolism; IMP biosynthesis via de novo pathway; N(2)-formyl-N(1)-(5-phospho-D-ribosyl)glycinamide from N(1)-(5-phospho-D-ribosyl)glycinamide (10-formyl THF route): step 1/1.</text>
</comment>
<dbReference type="SUPFAM" id="SSF56042">
    <property type="entry name" value="PurM C-terminal domain-like"/>
    <property type="match status" value="1"/>
</dbReference>
<dbReference type="FunFam" id="3.40.50.170:FF:000006">
    <property type="entry name" value="Trifunctional purine biosynthetic protein adenosine-3"/>
    <property type="match status" value="1"/>
</dbReference>
<evidence type="ECO:0000256" key="2">
    <source>
        <dbReference type="ARBA" id="ARBA00012254"/>
    </source>
</evidence>
<dbReference type="GO" id="GO:0005829">
    <property type="term" value="C:cytosol"/>
    <property type="evidence" value="ECO:0007669"/>
    <property type="project" value="TreeGrafter"/>
</dbReference>
<organism evidence="11 12">
    <name type="scientific">Molossus molossus</name>
    <name type="common">Pallas' mastiff bat</name>
    <name type="synonym">Vespertilio molossus</name>
    <dbReference type="NCBI Taxonomy" id="27622"/>
    <lineage>
        <taxon>Eukaryota</taxon>
        <taxon>Metazoa</taxon>
        <taxon>Chordata</taxon>
        <taxon>Craniata</taxon>
        <taxon>Vertebrata</taxon>
        <taxon>Euteleostomi</taxon>
        <taxon>Mammalia</taxon>
        <taxon>Eutheria</taxon>
        <taxon>Laurasiatheria</taxon>
        <taxon>Chiroptera</taxon>
        <taxon>Yangochiroptera</taxon>
        <taxon>Molossidae</taxon>
        <taxon>Molossus</taxon>
    </lineage>
</organism>
<evidence type="ECO:0000256" key="4">
    <source>
        <dbReference type="ARBA" id="ARBA00022755"/>
    </source>
</evidence>
<dbReference type="PANTHER" id="PTHR43369">
    <property type="entry name" value="PHOSPHORIBOSYLGLYCINAMIDE FORMYLTRANSFERASE"/>
    <property type="match status" value="1"/>
</dbReference>
<evidence type="ECO:0000259" key="9">
    <source>
        <dbReference type="Pfam" id="PF00551"/>
    </source>
</evidence>
<evidence type="ECO:0000256" key="7">
    <source>
        <dbReference type="ARBA" id="ARBA00041682"/>
    </source>
</evidence>
<dbReference type="Pfam" id="PF00551">
    <property type="entry name" value="Formyl_trans_N"/>
    <property type="match status" value="1"/>
</dbReference>
<dbReference type="EMBL" id="JACASF010000005">
    <property type="protein sequence ID" value="KAF6477547.1"/>
    <property type="molecule type" value="Genomic_DNA"/>
</dbReference>
<dbReference type="InterPro" id="IPR036477">
    <property type="entry name" value="Formyl_transf_N_sf"/>
</dbReference>
<dbReference type="GO" id="GO:0006189">
    <property type="term" value="P:'de novo' IMP biosynthetic process"/>
    <property type="evidence" value="ECO:0007669"/>
    <property type="project" value="UniProtKB-UniPathway"/>
</dbReference>
<dbReference type="Gene3D" id="3.90.650.10">
    <property type="entry name" value="PurM-like C-terminal domain"/>
    <property type="match status" value="2"/>
</dbReference>
<evidence type="ECO:0000256" key="5">
    <source>
        <dbReference type="ARBA" id="ARBA00038440"/>
    </source>
</evidence>
<dbReference type="InterPro" id="IPR036676">
    <property type="entry name" value="PurM-like_C_sf"/>
</dbReference>
<feature type="domain" description="PurM-like C-terminal" evidence="10">
    <location>
        <begin position="85"/>
        <end position="151"/>
    </location>
</feature>
<dbReference type="Proteomes" id="UP000550707">
    <property type="component" value="Unassembled WGS sequence"/>
</dbReference>
<dbReference type="InterPro" id="IPR004607">
    <property type="entry name" value="GART"/>
</dbReference>
<evidence type="ECO:0000256" key="3">
    <source>
        <dbReference type="ARBA" id="ARBA00022679"/>
    </source>
</evidence>
<dbReference type="Pfam" id="PF02769">
    <property type="entry name" value="AIRS_C"/>
    <property type="match status" value="2"/>
</dbReference>
<keyword evidence="4" id="KW-0658">Purine biosynthesis</keyword>
<proteinExistence type="inferred from homology"/>
<keyword evidence="3 11" id="KW-0808">Transferase</keyword>
<gene>
    <name evidence="11" type="ORF">HJG59_005497</name>
</gene>
<dbReference type="HAMAP" id="MF_01930">
    <property type="entry name" value="PurN"/>
    <property type="match status" value="1"/>
</dbReference>
<evidence type="ECO:0000256" key="1">
    <source>
        <dbReference type="ARBA" id="ARBA00005054"/>
    </source>
</evidence>
<dbReference type="InterPro" id="IPR002376">
    <property type="entry name" value="Formyl_transf_N"/>
</dbReference>
<protein>
    <recommendedName>
        <fullName evidence="2">phosphoribosylglycinamide formyltransferase 1</fullName>
        <ecNumber evidence="2">2.1.2.2</ecNumber>
    </recommendedName>
    <alternativeName>
        <fullName evidence="7">5'-phosphoribosylglycinamide transformylase</fullName>
    </alternativeName>
    <alternativeName>
        <fullName evidence="6">GAR transformylase</fullName>
    </alternativeName>
</protein>
<feature type="domain" description="PurM-like C-terminal" evidence="10">
    <location>
        <begin position="34"/>
        <end position="66"/>
    </location>
</feature>
<dbReference type="CDD" id="cd08645">
    <property type="entry name" value="FMT_core_GART"/>
    <property type="match status" value="1"/>
</dbReference>
<dbReference type="InterPro" id="IPR010918">
    <property type="entry name" value="PurM-like_C_dom"/>
</dbReference>
<comment type="catalytic activity">
    <reaction evidence="8">
        <text>N(1)-(5-phospho-beta-D-ribosyl)glycinamide + (6R)-10-formyltetrahydrofolate = N(2)-formyl-N(1)-(5-phospho-beta-D-ribosyl)glycinamide + (6S)-5,6,7,8-tetrahydrofolate + H(+)</text>
        <dbReference type="Rhea" id="RHEA:15053"/>
        <dbReference type="ChEBI" id="CHEBI:15378"/>
        <dbReference type="ChEBI" id="CHEBI:57453"/>
        <dbReference type="ChEBI" id="CHEBI:143788"/>
        <dbReference type="ChEBI" id="CHEBI:147286"/>
        <dbReference type="ChEBI" id="CHEBI:195366"/>
        <dbReference type="EC" id="2.1.2.2"/>
    </reaction>
</comment>
<dbReference type="NCBIfam" id="TIGR00639">
    <property type="entry name" value="PurN"/>
    <property type="match status" value="1"/>
</dbReference>